<dbReference type="SUPFAM" id="SSF101898">
    <property type="entry name" value="NHL repeat"/>
    <property type="match status" value="1"/>
</dbReference>
<dbReference type="AlphaFoldDB" id="D4ZJ25"/>
<dbReference type="PANTHER" id="PTHR35399">
    <property type="entry name" value="SLR8030 PROTEIN"/>
    <property type="match status" value="1"/>
</dbReference>
<proteinExistence type="predicted"/>
<evidence type="ECO:0008006" key="3">
    <source>
        <dbReference type="Google" id="ProtNLM"/>
    </source>
</evidence>
<evidence type="ECO:0000313" key="2">
    <source>
        <dbReference type="Proteomes" id="UP000002350"/>
    </source>
</evidence>
<dbReference type="Proteomes" id="UP000002350">
    <property type="component" value="Chromosome"/>
</dbReference>
<keyword evidence="2" id="KW-1185">Reference proteome</keyword>
<dbReference type="Pfam" id="PF05787">
    <property type="entry name" value="PhoX"/>
    <property type="match status" value="1"/>
</dbReference>
<dbReference type="PANTHER" id="PTHR35399:SF2">
    <property type="entry name" value="DUF839 DOMAIN-CONTAINING PROTEIN"/>
    <property type="match status" value="1"/>
</dbReference>
<dbReference type="EMBL" id="AP011177">
    <property type="protein sequence ID" value="BAJ01674.1"/>
    <property type="molecule type" value="Genomic_DNA"/>
</dbReference>
<evidence type="ECO:0000313" key="1">
    <source>
        <dbReference type="EMBL" id="BAJ01674.1"/>
    </source>
</evidence>
<dbReference type="KEGG" id="svo:SVI_1703"/>
<accession>D4ZJ25</accession>
<sequence>MSAISRTEDIMSKATHNSTVYNKSNNEAFSRILDKHISRRSMLKTGLGTAGFSLFSSVGLTGCFSSDTKPDPIPELKLGFSSIACAKKDSVVVAKGYSAQVLAPWGTPLNDMAQEWLSDGSNTALDQANSVGQNHDGMHFYPLNGSSTDGLMCINHEYIQQEALHPNGASVDPISGLRNSAEEIRKEINAHGITVVRISLLAGEWRVIKNDPHNRRITAATELQIAGPLSGHASLITPFSPKGKRARGTSNNCGNGFTPWGTYLTCEENWPGYFINRDTRSEQQIRIGIKKKDDKHTKYSWEDLAGDESEQESEFSRFNITPTGNNSLEDYRNEANGYGYIVEIDPHDPQSVAVKRTALGRFRHEGIAYGKLKEGHSLSCYMGHDTNNEYLYKFVSEALWDPADAERTDRLTVGQKYMDTGTLYVARFDEEGKGVWLPLTLDSPKQEGGTLGDDFDSLADIILNTAGAADRVGATPMDRPEWTTVDPITGSVYLSLTNNKAREEPNIANPRAPNDFGHIIRWNDVDGSDEFSWDIFVFGAPSDGANDINLSGLTESNEFACPDGLSFDARGILWVQTDNSGSMEVKDKTNDQMLAVIPSKLVDKDGKADIIHGDNQAELRRFFVGPNACEITGLTFTPDQKNCFLNIQHPGNWPYNMDATAETPEGQIIRPRSATVFIRKDDGGEIGV</sequence>
<protein>
    <recommendedName>
        <fullName evidence="3">Tat (Twin-arginine translocation) pathway signal sequence domain protein</fullName>
    </recommendedName>
</protein>
<name>D4ZJ25_SHEVD</name>
<reference evidence="2" key="1">
    <citation type="journal article" date="2010" name="Mol. Biosyst.">
        <title>Complete genome sequence and comparative analysis of Shewanella violacea, a psychrophilic and piezophilic bacterium from deep sea floor sediments.</title>
        <authorList>
            <person name="Aono E."/>
            <person name="Baba T."/>
            <person name="Ara T."/>
            <person name="Nishi T."/>
            <person name="Nakamichi T."/>
            <person name="Inamoto E."/>
            <person name="Toyonaga H."/>
            <person name="Hasegawa M."/>
            <person name="Takai Y."/>
            <person name="Okumura Y."/>
            <person name="Baba M."/>
            <person name="Tomita M."/>
            <person name="Kato C."/>
            <person name="Oshima T."/>
            <person name="Nakasone K."/>
            <person name="Mori H."/>
        </authorList>
    </citation>
    <scope>NUCLEOTIDE SEQUENCE [LARGE SCALE GENOMIC DNA]</scope>
    <source>
        <strain evidence="2">JCM 10179 / CIP 106290 / LMG 19151 / DSS12</strain>
    </source>
</reference>
<gene>
    <name evidence="1" type="ordered locus">SVI_1703</name>
</gene>
<dbReference type="HOGENOM" id="CLU_018570_2_0_6"/>
<dbReference type="STRING" id="637905.SVI_1703"/>
<dbReference type="eggNOG" id="COG3211">
    <property type="taxonomic scope" value="Bacteria"/>
</dbReference>
<organism evidence="1 2">
    <name type="scientific">Shewanella violacea (strain JCM 10179 / CIP 106290 / LMG 19151 / DSS12)</name>
    <dbReference type="NCBI Taxonomy" id="637905"/>
    <lineage>
        <taxon>Bacteria</taxon>
        <taxon>Pseudomonadati</taxon>
        <taxon>Pseudomonadota</taxon>
        <taxon>Gammaproteobacteria</taxon>
        <taxon>Alteromonadales</taxon>
        <taxon>Shewanellaceae</taxon>
        <taxon>Shewanella</taxon>
    </lineage>
</organism>
<dbReference type="InterPro" id="IPR008557">
    <property type="entry name" value="PhoX"/>
</dbReference>